<dbReference type="AlphaFoldDB" id="A0A8H3H2N3"/>
<sequence length="436" mass="47235">MLSVVAQAMSKAAASLAAVSGYEDEDFALGEGGSEDTTDWAESPDWTRSSYKLPLPSTTIDNDLHAFGEGYRLTVVDKPPTKDTIETSTRPECDASFVEIPSPASQAVVTPELPVEPIGQSSPVMSNAVKLLPATPASTKDTSPPDPGQNLASMPAKTIRHRLPSSLKGAAIMLLTRGHCQSSGPTYIILKHGFDLLPALCYIANRYAKTVCLYNYSGLPATTNTAVMLRANVMLPVMVPESGKKQAILAEVASEFSSAQSGILLWPGCKTLPTINGLANSPNIQLVHLGEPHDLNTGITCPKTTVILARSDLTGPQTIENRYSQRTLDVTNYICNQQSPESPLQPFRVWLRSRLAKDSYARAFYLDWILQRRKRNPREGIVEIVRLANQYAEEFLLRGRSRTHGAPIGGQLTIPKSTLKGQKLEAAIQAGVLLVS</sequence>
<name>A0A8H3H2N3_9AGAM</name>
<feature type="compositionally biased region" description="Acidic residues" evidence="1">
    <location>
        <begin position="26"/>
        <end position="39"/>
    </location>
</feature>
<evidence type="ECO:0000313" key="3">
    <source>
        <dbReference type="Proteomes" id="UP000663850"/>
    </source>
</evidence>
<reference evidence="2" key="1">
    <citation type="submission" date="2021-01" db="EMBL/GenBank/DDBJ databases">
        <authorList>
            <person name="Kaushik A."/>
        </authorList>
    </citation>
    <scope>NUCLEOTIDE SEQUENCE</scope>
    <source>
        <strain evidence="2">Type strain: AG8-Rh-89/</strain>
    </source>
</reference>
<protein>
    <submittedName>
        <fullName evidence="2">Uncharacterized protein</fullName>
    </submittedName>
</protein>
<proteinExistence type="predicted"/>
<comment type="caution">
    <text evidence="2">The sequence shown here is derived from an EMBL/GenBank/DDBJ whole genome shotgun (WGS) entry which is preliminary data.</text>
</comment>
<feature type="region of interest" description="Disordered" evidence="1">
    <location>
        <begin position="26"/>
        <end position="52"/>
    </location>
</feature>
<organism evidence="2 3">
    <name type="scientific">Rhizoctonia solani</name>
    <dbReference type="NCBI Taxonomy" id="456999"/>
    <lineage>
        <taxon>Eukaryota</taxon>
        <taxon>Fungi</taxon>
        <taxon>Dikarya</taxon>
        <taxon>Basidiomycota</taxon>
        <taxon>Agaricomycotina</taxon>
        <taxon>Agaricomycetes</taxon>
        <taxon>Cantharellales</taxon>
        <taxon>Ceratobasidiaceae</taxon>
        <taxon>Rhizoctonia</taxon>
    </lineage>
</organism>
<accession>A0A8H3H2N3</accession>
<evidence type="ECO:0000313" key="2">
    <source>
        <dbReference type="EMBL" id="CAE6477413.1"/>
    </source>
</evidence>
<gene>
    <name evidence="2" type="ORF">RDB_LOCUS70482</name>
</gene>
<dbReference type="EMBL" id="CAJMWZ010003667">
    <property type="protein sequence ID" value="CAE6477413.1"/>
    <property type="molecule type" value="Genomic_DNA"/>
</dbReference>
<dbReference type="Proteomes" id="UP000663850">
    <property type="component" value="Unassembled WGS sequence"/>
</dbReference>
<evidence type="ECO:0000256" key="1">
    <source>
        <dbReference type="SAM" id="MobiDB-lite"/>
    </source>
</evidence>